<dbReference type="InterPro" id="IPR015671">
    <property type="entry name" value="GSCR1_dom"/>
</dbReference>
<feature type="region of interest" description="Disordered" evidence="1">
    <location>
        <begin position="150"/>
        <end position="175"/>
    </location>
</feature>
<dbReference type="AlphaFoldDB" id="A0A9W8LZR3"/>
<evidence type="ECO:0000259" key="2">
    <source>
        <dbReference type="Pfam" id="PF15249"/>
    </source>
</evidence>
<feature type="region of interest" description="Disordered" evidence="1">
    <location>
        <begin position="82"/>
        <end position="126"/>
    </location>
</feature>
<proteinExistence type="predicted"/>
<evidence type="ECO:0000256" key="1">
    <source>
        <dbReference type="SAM" id="MobiDB-lite"/>
    </source>
</evidence>
<gene>
    <name evidence="3" type="ORF">IWW36_000721</name>
</gene>
<feature type="compositionally biased region" description="Polar residues" evidence="1">
    <location>
        <begin position="82"/>
        <end position="101"/>
    </location>
</feature>
<comment type="caution">
    <text evidence="3">The sequence shown here is derived from an EMBL/GenBank/DDBJ whole genome shotgun (WGS) entry which is preliminary data.</text>
</comment>
<evidence type="ECO:0000313" key="3">
    <source>
        <dbReference type="EMBL" id="KAJ2851948.1"/>
    </source>
</evidence>
<dbReference type="EMBL" id="JANBUW010000007">
    <property type="protein sequence ID" value="KAJ2851948.1"/>
    <property type="molecule type" value="Genomic_DNA"/>
</dbReference>
<dbReference type="Proteomes" id="UP001139887">
    <property type="component" value="Unassembled WGS sequence"/>
</dbReference>
<accession>A0A9W8LZR3</accession>
<sequence>MYQSAYLRLLSGPAEVLRKLNPPVEISTIIKDDISTDSTVAPTLLLQILKALTKSQASQLAHMYDAQVRAKAPGDLSIDMYSTASSQPQSGEVSPASSYMSGTERDMSDLSHSGTATPTKRRKYNKTGKYSVKNRTWTLDSARDSIAGIRSPSSGTYTRTDIGGSIRSPGIMDKPKVPLTKHEAEVARRFRQALAMDHRMVASTDWQTPFADTRDVIQRLLPFHIFQHPDSSIDHGIAHEEEQVLSNIPSLEKRAGALMQRYNSMLERQGTDEHYVADFIQIDRLRISDLSEELEQLDDARMQRDISTVGNGLFW</sequence>
<evidence type="ECO:0000313" key="4">
    <source>
        <dbReference type="Proteomes" id="UP001139887"/>
    </source>
</evidence>
<dbReference type="Pfam" id="PF15249">
    <property type="entry name" value="GLTSCR1"/>
    <property type="match status" value="1"/>
</dbReference>
<keyword evidence="4" id="KW-1185">Reference proteome</keyword>
<name>A0A9W8LZR3_9FUNG</name>
<protein>
    <recommendedName>
        <fullName evidence="2">GLTSCR protein conserved domain-containing protein</fullName>
    </recommendedName>
</protein>
<dbReference type="OrthoDB" id="2556847at2759"/>
<reference evidence="3" key="1">
    <citation type="submission" date="2022-07" db="EMBL/GenBank/DDBJ databases">
        <title>Phylogenomic reconstructions and comparative analyses of Kickxellomycotina fungi.</title>
        <authorList>
            <person name="Reynolds N.K."/>
            <person name="Stajich J.E."/>
            <person name="Barry K."/>
            <person name="Grigoriev I.V."/>
            <person name="Crous P."/>
            <person name="Smith M.E."/>
        </authorList>
    </citation>
    <scope>NUCLEOTIDE SEQUENCE</scope>
    <source>
        <strain evidence="3">NRRL 1566</strain>
    </source>
</reference>
<feature type="domain" description="GLTSCR protein conserved" evidence="2">
    <location>
        <begin position="197"/>
        <end position="298"/>
    </location>
</feature>
<organism evidence="3 4">
    <name type="scientific">Coemansia brasiliensis</name>
    <dbReference type="NCBI Taxonomy" id="2650707"/>
    <lineage>
        <taxon>Eukaryota</taxon>
        <taxon>Fungi</taxon>
        <taxon>Fungi incertae sedis</taxon>
        <taxon>Zoopagomycota</taxon>
        <taxon>Kickxellomycotina</taxon>
        <taxon>Kickxellomycetes</taxon>
        <taxon>Kickxellales</taxon>
        <taxon>Kickxellaceae</taxon>
        <taxon>Coemansia</taxon>
    </lineage>
</organism>